<dbReference type="PANTHER" id="PTHR11668:SF199">
    <property type="entry name" value="SERINE_THREONINE-PROTEIN PHOSPHATASE"/>
    <property type="match status" value="1"/>
</dbReference>
<name>A0AAV5W606_9BILA</name>
<feature type="compositionally biased region" description="Low complexity" evidence="1">
    <location>
        <begin position="143"/>
        <end position="152"/>
    </location>
</feature>
<dbReference type="PRINTS" id="PR00114">
    <property type="entry name" value="STPHPHTASE"/>
</dbReference>
<feature type="region of interest" description="Disordered" evidence="1">
    <location>
        <begin position="139"/>
        <end position="167"/>
    </location>
</feature>
<evidence type="ECO:0000313" key="3">
    <source>
        <dbReference type="Proteomes" id="UP001432322"/>
    </source>
</evidence>
<dbReference type="EMBL" id="BTSY01000004">
    <property type="protein sequence ID" value="GMT25299.1"/>
    <property type="molecule type" value="Genomic_DNA"/>
</dbReference>
<reference evidence="2" key="1">
    <citation type="submission" date="2023-10" db="EMBL/GenBank/DDBJ databases">
        <title>Genome assembly of Pristionchus species.</title>
        <authorList>
            <person name="Yoshida K."/>
            <person name="Sommer R.J."/>
        </authorList>
    </citation>
    <scope>NUCLEOTIDE SEQUENCE</scope>
    <source>
        <strain evidence="2">RS5133</strain>
    </source>
</reference>
<dbReference type="InterPro" id="IPR006186">
    <property type="entry name" value="Ser/Thr-sp_prot-phosphatase"/>
</dbReference>
<sequence length="268" mass="29038">DDDDEKQDEGNFKNGLFGDEKAVDERASNTDVRGGGSYNEDASNKRKKDKSRRREDHIEVAEHVAKVKKRAKKSVEPEPEPADVDAGNDTTGGDLTGGTTVTGAEDTTGTGGAAAVPVPVKPAELKKKPPAKTVAKHLAVSTPPQHSPAQSPHHPHKKDHHHHQRPVNDKYKELHALIAKERLDVDSLIRRVLMTAMPGQGLTKTVPIPEIQSLIRVAKFAFASAPALVEVEAPINICGDTHGQYGDLLRLFRKGGFPPTSNYLFLGD</sequence>
<feature type="compositionally biased region" description="Basic and acidic residues" evidence="1">
    <location>
        <begin position="52"/>
        <end position="65"/>
    </location>
</feature>
<dbReference type="InterPro" id="IPR029052">
    <property type="entry name" value="Metallo-depent_PP-like"/>
</dbReference>
<dbReference type="SUPFAM" id="SSF56300">
    <property type="entry name" value="Metallo-dependent phosphatases"/>
    <property type="match status" value="1"/>
</dbReference>
<dbReference type="AlphaFoldDB" id="A0AAV5W606"/>
<dbReference type="GO" id="GO:0005737">
    <property type="term" value="C:cytoplasm"/>
    <property type="evidence" value="ECO:0007669"/>
    <property type="project" value="TreeGrafter"/>
</dbReference>
<evidence type="ECO:0000313" key="2">
    <source>
        <dbReference type="EMBL" id="GMT25299.1"/>
    </source>
</evidence>
<dbReference type="GO" id="GO:0005634">
    <property type="term" value="C:nucleus"/>
    <property type="evidence" value="ECO:0007669"/>
    <property type="project" value="TreeGrafter"/>
</dbReference>
<feature type="compositionally biased region" description="Basic and acidic residues" evidence="1">
    <location>
        <begin position="18"/>
        <end position="28"/>
    </location>
</feature>
<evidence type="ECO:0000256" key="1">
    <source>
        <dbReference type="SAM" id="MobiDB-lite"/>
    </source>
</evidence>
<comment type="caution">
    <text evidence="2">The sequence shown here is derived from an EMBL/GenBank/DDBJ whole genome shotgun (WGS) entry which is preliminary data.</text>
</comment>
<dbReference type="Proteomes" id="UP001432322">
    <property type="component" value="Unassembled WGS sequence"/>
</dbReference>
<proteinExistence type="predicted"/>
<feature type="compositionally biased region" description="Basic residues" evidence="1">
    <location>
        <begin position="153"/>
        <end position="165"/>
    </location>
</feature>
<dbReference type="PANTHER" id="PTHR11668">
    <property type="entry name" value="SERINE/THREONINE PROTEIN PHOSPHATASE"/>
    <property type="match status" value="1"/>
</dbReference>
<feature type="region of interest" description="Disordered" evidence="1">
    <location>
        <begin position="1"/>
        <end position="116"/>
    </location>
</feature>
<feature type="compositionally biased region" description="Low complexity" evidence="1">
    <location>
        <begin position="85"/>
        <end position="116"/>
    </location>
</feature>
<gene>
    <name evidence="2" type="ORF">PFISCL1PPCAC_16596</name>
</gene>
<dbReference type="GO" id="GO:0004722">
    <property type="term" value="F:protein serine/threonine phosphatase activity"/>
    <property type="evidence" value="ECO:0007669"/>
    <property type="project" value="TreeGrafter"/>
</dbReference>
<dbReference type="InterPro" id="IPR050341">
    <property type="entry name" value="PP1_catalytic_subunit"/>
</dbReference>
<feature type="non-terminal residue" evidence="2">
    <location>
        <position position="1"/>
    </location>
</feature>
<evidence type="ECO:0008006" key="4">
    <source>
        <dbReference type="Google" id="ProtNLM"/>
    </source>
</evidence>
<accession>A0AAV5W606</accession>
<organism evidence="2 3">
    <name type="scientific">Pristionchus fissidentatus</name>
    <dbReference type="NCBI Taxonomy" id="1538716"/>
    <lineage>
        <taxon>Eukaryota</taxon>
        <taxon>Metazoa</taxon>
        <taxon>Ecdysozoa</taxon>
        <taxon>Nematoda</taxon>
        <taxon>Chromadorea</taxon>
        <taxon>Rhabditida</taxon>
        <taxon>Rhabditina</taxon>
        <taxon>Diplogasteromorpha</taxon>
        <taxon>Diplogasteroidea</taxon>
        <taxon>Neodiplogasteridae</taxon>
        <taxon>Pristionchus</taxon>
    </lineage>
</organism>
<keyword evidence="3" id="KW-1185">Reference proteome</keyword>
<dbReference type="Gene3D" id="3.60.21.10">
    <property type="match status" value="1"/>
</dbReference>
<protein>
    <recommendedName>
        <fullName evidence="4">Protein-serine/threonine phosphatase</fullName>
    </recommendedName>
</protein>
<feature type="non-terminal residue" evidence="2">
    <location>
        <position position="268"/>
    </location>
</feature>